<dbReference type="AlphaFoldDB" id="A5UKL5"/>
<dbReference type="Gene3D" id="3.20.20.70">
    <property type="entry name" value="Aldolase class I"/>
    <property type="match status" value="1"/>
</dbReference>
<dbReference type="GO" id="GO:0051536">
    <property type="term" value="F:iron-sulfur cluster binding"/>
    <property type="evidence" value="ECO:0007669"/>
    <property type="project" value="UniProtKB-KW"/>
</dbReference>
<dbReference type="Pfam" id="PF04055">
    <property type="entry name" value="Radical_SAM"/>
    <property type="match status" value="1"/>
</dbReference>
<dbReference type="GeneID" id="78817162"/>
<dbReference type="SFLD" id="SFLDS00029">
    <property type="entry name" value="Radical_SAM"/>
    <property type="match status" value="1"/>
</dbReference>
<name>A5UKL5_METS3</name>
<evidence type="ECO:0000313" key="7">
    <source>
        <dbReference type="Proteomes" id="UP000001992"/>
    </source>
</evidence>
<accession>A5UKL5</accession>
<dbReference type="HOGENOM" id="CLU_177464_0_0_2"/>
<keyword evidence="7" id="KW-1185">Reference proteome</keyword>
<dbReference type="KEGG" id="msi:Msm_0538"/>
<dbReference type="PROSITE" id="PS51918">
    <property type="entry name" value="RADICAL_SAM"/>
    <property type="match status" value="1"/>
</dbReference>
<dbReference type="STRING" id="420247.Msm_0538"/>
<dbReference type="SUPFAM" id="SSF102114">
    <property type="entry name" value="Radical SAM enzymes"/>
    <property type="match status" value="1"/>
</dbReference>
<proteinExistence type="predicted"/>
<dbReference type="EMBL" id="CP000678">
    <property type="protein sequence ID" value="ABQ86743.1"/>
    <property type="molecule type" value="Genomic_DNA"/>
</dbReference>
<evidence type="ECO:0000313" key="6">
    <source>
        <dbReference type="EMBL" id="ABQ86743.1"/>
    </source>
</evidence>
<dbReference type="GO" id="GO:0046872">
    <property type="term" value="F:metal ion binding"/>
    <property type="evidence" value="ECO:0007669"/>
    <property type="project" value="UniProtKB-KW"/>
</dbReference>
<reference evidence="6 7" key="1">
    <citation type="journal article" date="2007" name="Proc. Natl. Acad. Sci. U.S.A.">
        <title>Genomic and metabolic adaptations of Methanobrevibacter smithii to the human gut.</title>
        <authorList>
            <person name="Samuel B.S."/>
            <person name="Hansen E.E."/>
            <person name="Manchester J.K."/>
            <person name="Coutinho P.M."/>
            <person name="Henrissat B."/>
            <person name="Fulton R."/>
            <person name="Latreille P."/>
            <person name="Kim K."/>
            <person name="Wilson R.K."/>
            <person name="Gordon J.I."/>
        </authorList>
    </citation>
    <scope>NUCLEOTIDE SEQUENCE [LARGE SCALE GENOMIC DNA]</scope>
    <source>
        <strain evidence="7">ATCC 35061 / DSM 861 / OCM 144 / PS</strain>
    </source>
</reference>
<evidence type="ECO:0000256" key="4">
    <source>
        <dbReference type="ARBA" id="ARBA00023014"/>
    </source>
</evidence>
<dbReference type="InterPro" id="IPR007197">
    <property type="entry name" value="rSAM"/>
</dbReference>
<dbReference type="eggNOG" id="arCOG02173">
    <property type="taxonomic scope" value="Archaea"/>
</dbReference>
<evidence type="ECO:0000256" key="2">
    <source>
        <dbReference type="ARBA" id="ARBA00022723"/>
    </source>
</evidence>
<gene>
    <name evidence="6" type="ordered locus">Msm_0538</name>
</gene>
<keyword evidence="4" id="KW-0411">Iron-sulfur</keyword>
<protein>
    <submittedName>
        <fullName evidence="6">Pyruvate formate-lyase activating enzyme, PflA</fullName>
    </submittedName>
</protein>
<feature type="domain" description="Radical SAM core" evidence="5">
    <location>
        <begin position="13"/>
        <end position="104"/>
    </location>
</feature>
<keyword evidence="2" id="KW-0479">Metal-binding</keyword>
<dbReference type="RefSeq" id="WP_011953962.1">
    <property type="nucleotide sequence ID" value="NC_009515.1"/>
</dbReference>
<sequence length="104" mass="11955">MHNVNISKISRLRINSECDGVSTLIGCMGCPLRCAYCFNPFTWDGSVEPKKYSIDELYEEVKLDNLYFLATEGDLVFGGGEPLLYSTFIKEFIKIYENWLEIHT</sequence>
<keyword evidence="3" id="KW-0408">Iron</keyword>
<keyword evidence="6" id="KW-0456">Lyase</keyword>
<dbReference type="BioCyc" id="MSMI420247:GHWZ-544-MONOMER"/>
<evidence type="ECO:0000259" key="5">
    <source>
        <dbReference type="PROSITE" id="PS51918"/>
    </source>
</evidence>
<organism evidence="6 7">
    <name type="scientific">Methanobrevibacter smithii (strain ATCC 35061 / DSM 861 / OCM 144 / PS)</name>
    <dbReference type="NCBI Taxonomy" id="420247"/>
    <lineage>
        <taxon>Archaea</taxon>
        <taxon>Methanobacteriati</taxon>
        <taxon>Methanobacteriota</taxon>
        <taxon>Methanomada group</taxon>
        <taxon>Methanobacteria</taxon>
        <taxon>Methanobacteriales</taxon>
        <taxon>Methanobacteriaceae</taxon>
        <taxon>Methanobrevibacter</taxon>
    </lineage>
</organism>
<dbReference type="InterPro" id="IPR058240">
    <property type="entry name" value="rSAM_sf"/>
</dbReference>
<evidence type="ECO:0000256" key="3">
    <source>
        <dbReference type="ARBA" id="ARBA00023004"/>
    </source>
</evidence>
<dbReference type="GO" id="GO:0016829">
    <property type="term" value="F:lyase activity"/>
    <property type="evidence" value="ECO:0007669"/>
    <property type="project" value="UniProtKB-KW"/>
</dbReference>
<dbReference type="EnsemblBacteria" id="ABQ86743">
    <property type="protein sequence ID" value="ABQ86743"/>
    <property type="gene ID" value="Msm_0538"/>
</dbReference>
<evidence type="ECO:0000256" key="1">
    <source>
        <dbReference type="ARBA" id="ARBA00022691"/>
    </source>
</evidence>
<dbReference type="PATRIC" id="fig|420247.28.peg.537"/>
<keyword evidence="1" id="KW-0949">S-adenosyl-L-methionine</keyword>
<dbReference type="InterPro" id="IPR013785">
    <property type="entry name" value="Aldolase_TIM"/>
</dbReference>
<dbReference type="Proteomes" id="UP000001992">
    <property type="component" value="Chromosome"/>
</dbReference>
<keyword evidence="6" id="KW-0670">Pyruvate</keyword>